<gene>
    <name evidence="3" type="ORF">PSTG_00494</name>
</gene>
<sequence length="199" mass="21919">MFSSKQLITALTLVFLSINAVASMRSQCSEWAHPPNGGLSSSQTKKPIVAKLMSAENEAAHQARSIRRRNTPPGREGATIGGGPTSTCNDQGYDTYATDGVCLWNGDKQKDEVPSYLYAGWLNGGHKENCYRQLWVLGKKLPKHKAWVIDGCMFKENLDRNTGCATIWVTKMLFKKLGGLDGDDTVDIESWDFDGAWGN</sequence>
<comment type="caution">
    <text evidence="3">The sequence shown here is derived from an EMBL/GenBank/DDBJ whole genome shotgun (WGS) entry which is preliminary data.</text>
</comment>
<proteinExistence type="predicted"/>
<evidence type="ECO:0008006" key="5">
    <source>
        <dbReference type="Google" id="ProtNLM"/>
    </source>
</evidence>
<keyword evidence="4" id="KW-1185">Reference proteome</keyword>
<dbReference type="AlphaFoldDB" id="A0A0L0W526"/>
<dbReference type="Proteomes" id="UP000054564">
    <property type="component" value="Unassembled WGS sequence"/>
</dbReference>
<evidence type="ECO:0000313" key="3">
    <source>
        <dbReference type="EMBL" id="KNF06619.1"/>
    </source>
</evidence>
<feature type="chain" id="PRO_5005550417" description="Secreted protein" evidence="2">
    <location>
        <begin position="24"/>
        <end position="199"/>
    </location>
</feature>
<keyword evidence="2" id="KW-0732">Signal</keyword>
<dbReference type="EMBL" id="AJIL01000003">
    <property type="protein sequence ID" value="KNF06619.1"/>
    <property type="molecule type" value="Genomic_DNA"/>
</dbReference>
<feature type="region of interest" description="Disordered" evidence="1">
    <location>
        <begin position="60"/>
        <end position="84"/>
    </location>
</feature>
<reference evidence="4" key="1">
    <citation type="submission" date="2014-03" db="EMBL/GenBank/DDBJ databases">
        <title>The Genome Sequence of Puccinia striiformis f. sp. tritici PST-78.</title>
        <authorList>
            <consortium name="The Broad Institute Genome Sequencing Platform"/>
            <person name="Cuomo C."/>
            <person name="Hulbert S."/>
            <person name="Chen X."/>
            <person name="Walker B."/>
            <person name="Young S.K."/>
            <person name="Zeng Q."/>
            <person name="Gargeya S."/>
            <person name="Fitzgerald M."/>
            <person name="Haas B."/>
            <person name="Abouelleil A."/>
            <person name="Alvarado L."/>
            <person name="Arachchi H.M."/>
            <person name="Berlin A.M."/>
            <person name="Chapman S.B."/>
            <person name="Goldberg J."/>
            <person name="Griggs A."/>
            <person name="Gujja S."/>
            <person name="Hansen M."/>
            <person name="Howarth C."/>
            <person name="Imamovic A."/>
            <person name="Larimer J."/>
            <person name="McCowan C."/>
            <person name="Montmayeur A."/>
            <person name="Murphy C."/>
            <person name="Neiman D."/>
            <person name="Pearson M."/>
            <person name="Priest M."/>
            <person name="Roberts A."/>
            <person name="Saif S."/>
            <person name="Shea T."/>
            <person name="Sisk P."/>
            <person name="Sykes S."/>
            <person name="Wortman J."/>
            <person name="Nusbaum C."/>
            <person name="Birren B."/>
        </authorList>
    </citation>
    <scope>NUCLEOTIDE SEQUENCE [LARGE SCALE GENOMIC DNA]</scope>
    <source>
        <strain evidence="4">race PST-78</strain>
    </source>
</reference>
<evidence type="ECO:0000256" key="2">
    <source>
        <dbReference type="SAM" id="SignalP"/>
    </source>
</evidence>
<evidence type="ECO:0000313" key="4">
    <source>
        <dbReference type="Proteomes" id="UP000054564"/>
    </source>
</evidence>
<protein>
    <recommendedName>
        <fullName evidence="5">Secreted protein</fullName>
    </recommendedName>
</protein>
<name>A0A0L0W526_9BASI</name>
<feature type="signal peptide" evidence="2">
    <location>
        <begin position="1"/>
        <end position="23"/>
    </location>
</feature>
<evidence type="ECO:0000256" key="1">
    <source>
        <dbReference type="SAM" id="MobiDB-lite"/>
    </source>
</evidence>
<organism evidence="3 4">
    <name type="scientific">Puccinia striiformis f. sp. tritici PST-78</name>
    <dbReference type="NCBI Taxonomy" id="1165861"/>
    <lineage>
        <taxon>Eukaryota</taxon>
        <taxon>Fungi</taxon>
        <taxon>Dikarya</taxon>
        <taxon>Basidiomycota</taxon>
        <taxon>Pucciniomycotina</taxon>
        <taxon>Pucciniomycetes</taxon>
        <taxon>Pucciniales</taxon>
        <taxon>Pucciniaceae</taxon>
        <taxon>Puccinia</taxon>
    </lineage>
</organism>
<accession>A0A0L0W526</accession>